<feature type="binding site" evidence="17">
    <location>
        <position position="434"/>
    </location>
    <ligand>
        <name>AMP</name>
        <dbReference type="ChEBI" id="CHEBI:456215"/>
    </ligand>
</feature>
<comment type="function">
    <text evidence="14 19">Bifunctional enzyme that catalyzes the epimerization of the S- and R-forms of NAD(P)HX and the dehydration of the S-form of NAD(P)HX at the expense of ADP, which is converted to AMP. This allows the repair of both epimers of NAD(P)HX, a damaged form of NAD(P)H that is a result of enzymatic or heat-dependent hydration.</text>
</comment>
<dbReference type="HAMAP" id="MF_01966">
    <property type="entry name" value="NADHX_epimerase"/>
    <property type="match status" value="1"/>
</dbReference>
<dbReference type="Proteomes" id="UP001242480">
    <property type="component" value="Unassembled WGS sequence"/>
</dbReference>
<feature type="binding site" evidence="18">
    <location>
        <position position="57"/>
    </location>
    <ligand>
        <name>K(+)</name>
        <dbReference type="ChEBI" id="CHEBI:29103"/>
    </ligand>
</feature>
<evidence type="ECO:0000259" key="20">
    <source>
        <dbReference type="PROSITE" id="PS51383"/>
    </source>
</evidence>
<dbReference type="InterPro" id="IPR017953">
    <property type="entry name" value="Carbohydrate_kinase_pred_CS"/>
</dbReference>
<evidence type="ECO:0000256" key="8">
    <source>
        <dbReference type="ARBA" id="ARBA00022857"/>
    </source>
</evidence>
<dbReference type="Pfam" id="PF03853">
    <property type="entry name" value="YjeF_N"/>
    <property type="match status" value="1"/>
</dbReference>
<dbReference type="Pfam" id="PF01256">
    <property type="entry name" value="Carb_kinase"/>
    <property type="match status" value="1"/>
</dbReference>
<evidence type="ECO:0000256" key="16">
    <source>
        <dbReference type="ARBA" id="ARBA00049209"/>
    </source>
</evidence>
<dbReference type="HAMAP" id="MF_01965">
    <property type="entry name" value="NADHX_dehydratase"/>
    <property type="match status" value="1"/>
</dbReference>
<feature type="binding site" evidence="17">
    <location>
        <position position="369"/>
    </location>
    <ligand>
        <name>(6S)-NADPHX</name>
        <dbReference type="ChEBI" id="CHEBI:64076"/>
    </ligand>
</feature>
<protein>
    <recommendedName>
        <fullName evidence="19">Bifunctional NAD(P)H-hydrate repair enzyme</fullName>
    </recommendedName>
    <alternativeName>
        <fullName evidence="19">Nicotinamide nucleotide repair protein</fullName>
    </alternativeName>
    <domain>
        <recommendedName>
            <fullName evidence="19">ADP-dependent (S)-NAD(P)H-hydrate dehydratase</fullName>
            <ecNumber evidence="19">4.2.1.136</ecNumber>
        </recommendedName>
        <alternativeName>
            <fullName evidence="19">ADP-dependent NAD(P)HX dehydratase</fullName>
        </alternativeName>
    </domain>
    <domain>
        <recommendedName>
            <fullName evidence="19">NAD(P)H-hydrate epimerase</fullName>
            <ecNumber evidence="19">5.1.99.6</ecNumber>
        </recommendedName>
    </domain>
</protein>
<keyword evidence="23" id="KW-1185">Reference proteome</keyword>
<evidence type="ECO:0000256" key="4">
    <source>
        <dbReference type="ARBA" id="ARBA00009524"/>
    </source>
</evidence>
<comment type="catalytic activity">
    <reaction evidence="1 18 19">
        <text>(6R)-NADHX = (6S)-NADHX</text>
        <dbReference type="Rhea" id="RHEA:32215"/>
        <dbReference type="ChEBI" id="CHEBI:64074"/>
        <dbReference type="ChEBI" id="CHEBI:64075"/>
        <dbReference type="EC" id="5.1.99.6"/>
    </reaction>
</comment>
<evidence type="ECO:0000256" key="10">
    <source>
        <dbReference type="ARBA" id="ARBA00023027"/>
    </source>
</evidence>
<feature type="binding site" evidence="18">
    <location>
        <begin position="56"/>
        <end position="60"/>
    </location>
    <ligand>
        <name>(6S)-NADPHX</name>
        <dbReference type="ChEBI" id="CHEBI:64076"/>
    </ligand>
</feature>
<dbReference type="PROSITE" id="PS51383">
    <property type="entry name" value="YJEF_C_3"/>
    <property type="match status" value="1"/>
</dbReference>
<dbReference type="PANTHER" id="PTHR12592:SF0">
    <property type="entry name" value="ATP-DEPENDENT (S)-NAD(P)H-HYDRATE DEHYDRATASE"/>
    <property type="match status" value="1"/>
</dbReference>
<feature type="binding site" evidence="18">
    <location>
        <position position="153"/>
    </location>
    <ligand>
        <name>K(+)</name>
        <dbReference type="ChEBI" id="CHEBI:29103"/>
    </ligand>
</feature>
<feature type="binding site" evidence="18">
    <location>
        <position position="150"/>
    </location>
    <ligand>
        <name>(6S)-NADPHX</name>
        <dbReference type="ChEBI" id="CHEBI:64076"/>
    </ligand>
</feature>
<keyword evidence="6 17" id="KW-0547">Nucleotide-binding</keyword>
<dbReference type="InterPro" id="IPR030677">
    <property type="entry name" value="Nnr"/>
</dbReference>
<comment type="function">
    <text evidence="18">Catalyzes the epimerization of the S- and R-forms of NAD(P)HX, a damaged form of NAD(P)H that is a result of enzymatic or heat-dependent hydration. This is a prerequisite for the S-specific NAD(P)H-hydrate dehydratase to allow the repair of both epimers of NAD(P)HX.</text>
</comment>
<dbReference type="Gene3D" id="3.40.50.10260">
    <property type="entry name" value="YjeF N-terminal domain"/>
    <property type="match status" value="1"/>
</dbReference>
<comment type="cofactor">
    <cofactor evidence="18 19">
        <name>K(+)</name>
        <dbReference type="ChEBI" id="CHEBI:29103"/>
    </cofactor>
    <text evidence="18 19">Binds 1 potassium ion per subunit.</text>
</comment>
<feature type="binding site" evidence="17">
    <location>
        <position position="435"/>
    </location>
    <ligand>
        <name>(6S)-NADPHX</name>
        <dbReference type="ChEBI" id="CHEBI:64076"/>
    </ligand>
</feature>
<dbReference type="InterPro" id="IPR000631">
    <property type="entry name" value="CARKD"/>
</dbReference>
<comment type="subunit">
    <text evidence="17">Homotetramer.</text>
</comment>
<keyword evidence="13" id="KW-0511">Multifunctional enzyme</keyword>
<dbReference type="InterPro" id="IPR029056">
    <property type="entry name" value="Ribokinase-like"/>
</dbReference>
<evidence type="ECO:0000256" key="1">
    <source>
        <dbReference type="ARBA" id="ARBA00000013"/>
    </source>
</evidence>
<reference evidence="22 23" key="1">
    <citation type="submission" date="2023-07" db="EMBL/GenBank/DDBJ databases">
        <title>Genomic Encyclopedia of Type Strains, Phase IV (KMG-IV): sequencing the most valuable type-strain genomes for metagenomic binning, comparative biology and taxonomic classification.</title>
        <authorList>
            <person name="Goeker M."/>
        </authorList>
    </citation>
    <scope>NUCLEOTIDE SEQUENCE [LARGE SCALE GENOMIC DNA]</scope>
    <source>
        <strain evidence="22 23">DSM 19619</strain>
    </source>
</reference>
<feature type="binding site" evidence="18">
    <location>
        <begin position="121"/>
        <end position="127"/>
    </location>
    <ligand>
        <name>(6S)-NADPHX</name>
        <dbReference type="ChEBI" id="CHEBI:64076"/>
    </ligand>
</feature>
<evidence type="ECO:0000256" key="7">
    <source>
        <dbReference type="ARBA" id="ARBA00022840"/>
    </source>
</evidence>
<organism evidence="22 23">
    <name type="scientific">Labrys wisconsinensis</name>
    <dbReference type="NCBI Taxonomy" id="425677"/>
    <lineage>
        <taxon>Bacteria</taxon>
        <taxon>Pseudomonadati</taxon>
        <taxon>Pseudomonadota</taxon>
        <taxon>Alphaproteobacteria</taxon>
        <taxon>Hyphomicrobiales</taxon>
        <taxon>Xanthobacteraceae</taxon>
        <taxon>Labrys</taxon>
    </lineage>
</organism>
<accession>A0ABU0J3T4</accession>
<evidence type="ECO:0000256" key="3">
    <source>
        <dbReference type="ARBA" id="ARBA00006001"/>
    </source>
</evidence>
<dbReference type="RefSeq" id="WP_307270768.1">
    <property type="nucleotide sequence ID" value="NZ_JAUSVX010000002.1"/>
</dbReference>
<dbReference type="NCBIfam" id="TIGR00197">
    <property type="entry name" value="yjeF_nterm"/>
    <property type="match status" value="1"/>
</dbReference>
<dbReference type="SUPFAM" id="SSF64153">
    <property type="entry name" value="YjeF N-terminal domain-like"/>
    <property type="match status" value="1"/>
</dbReference>
<dbReference type="InterPro" id="IPR004443">
    <property type="entry name" value="YjeF_N_dom"/>
</dbReference>
<comment type="catalytic activity">
    <reaction evidence="2 18 19">
        <text>(6R)-NADPHX = (6S)-NADPHX</text>
        <dbReference type="Rhea" id="RHEA:32227"/>
        <dbReference type="ChEBI" id="CHEBI:64076"/>
        <dbReference type="ChEBI" id="CHEBI:64077"/>
        <dbReference type="EC" id="5.1.99.6"/>
    </reaction>
</comment>
<evidence type="ECO:0000256" key="2">
    <source>
        <dbReference type="ARBA" id="ARBA00000909"/>
    </source>
</evidence>
<dbReference type="EC" id="5.1.99.6" evidence="19"/>
<proteinExistence type="inferred from homology"/>
<evidence type="ECO:0000256" key="12">
    <source>
        <dbReference type="ARBA" id="ARBA00023239"/>
    </source>
</evidence>
<comment type="caution">
    <text evidence="22">The sequence shown here is derived from an EMBL/GenBank/DDBJ whole genome shotgun (WGS) entry which is preliminary data.</text>
</comment>
<dbReference type="CDD" id="cd01171">
    <property type="entry name" value="YXKO-related"/>
    <property type="match status" value="1"/>
</dbReference>
<evidence type="ECO:0000256" key="15">
    <source>
        <dbReference type="ARBA" id="ARBA00048238"/>
    </source>
</evidence>
<name>A0ABU0J3T4_9HYPH</name>
<evidence type="ECO:0000256" key="11">
    <source>
        <dbReference type="ARBA" id="ARBA00023235"/>
    </source>
</evidence>
<feature type="domain" description="YjeF C-terminal" evidence="20">
    <location>
        <begin position="217"/>
        <end position="489"/>
    </location>
</feature>
<comment type="similarity">
    <text evidence="3 19">In the N-terminal section; belongs to the NnrE/AIBP family.</text>
</comment>
<comment type="function">
    <text evidence="17">Catalyzes the dehydration of the S-form of NAD(P)HX at the expense of ADP, which is converted to AMP. Together with NAD(P)HX epimerase, which catalyzes the epimerization of the S- and R-forms, the enzyme allows the repair of both epimers of NAD(P)HX, a damaged form of NAD(P)H that is a result of enzymatic or heat-dependent hydration.</text>
</comment>
<feature type="binding site" evidence="18">
    <location>
        <position position="117"/>
    </location>
    <ligand>
        <name>K(+)</name>
        <dbReference type="ChEBI" id="CHEBI:29103"/>
    </ligand>
</feature>
<dbReference type="PROSITE" id="PS51385">
    <property type="entry name" value="YJEF_N"/>
    <property type="match status" value="1"/>
</dbReference>
<comment type="similarity">
    <text evidence="4 19">In the C-terminal section; belongs to the NnrD/CARKD family.</text>
</comment>
<sequence length="499" mass="50542">MHELLTPAEMAEADRLTIAAGTPGIELMERAGRAVADVVGRRPLSTPVLVLCGPGNNGGDGFVAARILTERGFRVRLALAGPRDALRGDAALAAARWRGPVEDAFAAPLDPSGVIVDALLGAGLARDVAGAMAALIDRVNRGGRPVVAVDLPSGIDGASGLVRGIAVRAGETVTFFRRKPGHVLLPGRLHCGAVRLAQIGIAGAVLERIAPRLFLNVPALWRPAFPVLAVDGNKYRRGHALAVSGGIEATGAARMAARAALRIGAGLVTVAAPSSALMVLAGALEAVMVRRADGAAGLGRLLEDARRNAVVMGPGLDPDEETRAMVEAVFAAPRPLVLDAGAITAFAADPERLFRGVAASATPTVLTPHDGEFARLFAGAVEPGAGKSERALRAARLAGAVVVLKGPDTVVAAPDGRAAIADNAPPTLGTAGSGDVLAGMIGGLMAQGMPAFEAASAAVWMHGAAAQRFGRGLIAEDLPDLLPGVLQALETDEDGAGGD</sequence>
<dbReference type="SUPFAM" id="SSF53613">
    <property type="entry name" value="Ribokinase-like"/>
    <property type="match status" value="1"/>
</dbReference>
<comment type="similarity">
    <text evidence="18">Belongs to the NnrE/AIBP family.</text>
</comment>
<evidence type="ECO:0000313" key="23">
    <source>
        <dbReference type="Proteomes" id="UP001242480"/>
    </source>
</evidence>
<comment type="cofactor">
    <cofactor evidence="17">
        <name>Mg(2+)</name>
        <dbReference type="ChEBI" id="CHEBI:18420"/>
    </cofactor>
</comment>
<dbReference type="InterPro" id="IPR036652">
    <property type="entry name" value="YjeF_N_dom_sf"/>
</dbReference>
<dbReference type="Gene3D" id="3.40.1190.20">
    <property type="match status" value="1"/>
</dbReference>
<feature type="binding site" evidence="17">
    <location>
        <position position="252"/>
    </location>
    <ligand>
        <name>(6S)-NADPHX</name>
        <dbReference type="ChEBI" id="CHEBI:64076"/>
    </ligand>
</feature>
<evidence type="ECO:0000256" key="13">
    <source>
        <dbReference type="ARBA" id="ARBA00023268"/>
    </source>
</evidence>
<evidence type="ECO:0000259" key="21">
    <source>
        <dbReference type="PROSITE" id="PS51385"/>
    </source>
</evidence>
<evidence type="ECO:0000256" key="19">
    <source>
        <dbReference type="PIRNR" id="PIRNR017184"/>
    </source>
</evidence>
<dbReference type="NCBIfam" id="TIGR00196">
    <property type="entry name" value="yjeF_cterm"/>
    <property type="match status" value="1"/>
</dbReference>
<keyword evidence="9 18" id="KW-0630">Potassium</keyword>
<evidence type="ECO:0000256" key="18">
    <source>
        <dbReference type="HAMAP-Rule" id="MF_01966"/>
    </source>
</evidence>
<feature type="binding site" evidence="17">
    <location>
        <begin position="405"/>
        <end position="409"/>
    </location>
    <ligand>
        <name>AMP</name>
        <dbReference type="ChEBI" id="CHEBI:456215"/>
    </ligand>
</feature>
<evidence type="ECO:0000313" key="22">
    <source>
        <dbReference type="EMBL" id="MDQ0468920.1"/>
    </source>
</evidence>
<evidence type="ECO:0000256" key="5">
    <source>
        <dbReference type="ARBA" id="ARBA00022723"/>
    </source>
</evidence>
<dbReference type="PANTHER" id="PTHR12592">
    <property type="entry name" value="ATP-DEPENDENT (S)-NAD(P)H-HYDRATE DEHYDRATASE FAMILY MEMBER"/>
    <property type="match status" value="1"/>
</dbReference>
<dbReference type="EMBL" id="JAUSVX010000002">
    <property type="protein sequence ID" value="MDQ0468920.1"/>
    <property type="molecule type" value="Genomic_DNA"/>
</dbReference>
<comment type="similarity">
    <text evidence="17">Belongs to the NnrD/CARKD family.</text>
</comment>
<feature type="domain" description="YjeF N-terminal" evidence="21">
    <location>
        <begin position="10"/>
        <end position="207"/>
    </location>
</feature>
<gene>
    <name evidence="17" type="primary">nnrD</name>
    <name evidence="18" type="synonym">nnrE</name>
    <name evidence="22" type="ORF">QO011_001920</name>
</gene>
<keyword evidence="11 18" id="KW-0413">Isomerase</keyword>
<evidence type="ECO:0000256" key="6">
    <source>
        <dbReference type="ARBA" id="ARBA00022741"/>
    </source>
</evidence>
<keyword evidence="10 17" id="KW-0520">NAD</keyword>
<keyword evidence="7 17" id="KW-0067">ATP-binding</keyword>
<comment type="caution">
    <text evidence="18">Lacks conserved residue(s) required for the propagation of feature annotation.</text>
</comment>
<keyword evidence="8 17" id="KW-0521">NADP</keyword>
<keyword evidence="12 17" id="KW-0456">Lyase</keyword>
<dbReference type="EC" id="4.2.1.136" evidence="19"/>
<keyword evidence="5 18" id="KW-0479">Metal-binding</keyword>
<comment type="catalytic activity">
    <reaction evidence="15 17 19">
        <text>(6S)-NADHX + ADP = AMP + phosphate + NADH + H(+)</text>
        <dbReference type="Rhea" id="RHEA:32223"/>
        <dbReference type="ChEBI" id="CHEBI:15378"/>
        <dbReference type="ChEBI" id="CHEBI:43474"/>
        <dbReference type="ChEBI" id="CHEBI:57945"/>
        <dbReference type="ChEBI" id="CHEBI:64074"/>
        <dbReference type="ChEBI" id="CHEBI:456215"/>
        <dbReference type="ChEBI" id="CHEBI:456216"/>
        <dbReference type="EC" id="4.2.1.136"/>
    </reaction>
</comment>
<dbReference type="PIRSF" id="PIRSF017184">
    <property type="entry name" value="Nnr"/>
    <property type="match status" value="1"/>
</dbReference>
<evidence type="ECO:0000256" key="9">
    <source>
        <dbReference type="ARBA" id="ARBA00022958"/>
    </source>
</evidence>
<feature type="binding site" evidence="17">
    <location>
        <position position="315"/>
    </location>
    <ligand>
        <name>(6S)-NADPHX</name>
        <dbReference type="ChEBI" id="CHEBI:64076"/>
    </ligand>
</feature>
<evidence type="ECO:0000256" key="14">
    <source>
        <dbReference type="ARBA" id="ARBA00025153"/>
    </source>
</evidence>
<comment type="catalytic activity">
    <reaction evidence="16 17 19">
        <text>(6S)-NADPHX + ADP = AMP + phosphate + NADPH + H(+)</text>
        <dbReference type="Rhea" id="RHEA:32235"/>
        <dbReference type="ChEBI" id="CHEBI:15378"/>
        <dbReference type="ChEBI" id="CHEBI:43474"/>
        <dbReference type="ChEBI" id="CHEBI:57783"/>
        <dbReference type="ChEBI" id="CHEBI:64076"/>
        <dbReference type="ChEBI" id="CHEBI:456215"/>
        <dbReference type="ChEBI" id="CHEBI:456216"/>
        <dbReference type="EC" id="4.2.1.136"/>
    </reaction>
</comment>
<evidence type="ECO:0000256" key="17">
    <source>
        <dbReference type="HAMAP-Rule" id="MF_01965"/>
    </source>
</evidence>
<dbReference type="PROSITE" id="PS01050">
    <property type="entry name" value="YJEF_C_2"/>
    <property type="match status" value="1"/>
</dbReference>